<name>A0ABS5PPL3_9FIRM</name>
<proteinExistence type="predicted"/>
<accession>A0ABS5PPL3</accession>
<reference evidence="2 3" key="1">
    <citation type="submission" date="2021-05" db="EMBL/GenBank/DDBJ databases">
        <title>Fusibacter ferrireducens sp. nov., an anaerobic, sulfur- and Fe-reducing bacterium isolated from the mangrove sediment.</title>
        <authorList>
            <person name="Qiu D."/>
        </authorList>
    </citation>
    <scope>NUCLEOTIDE SEQUENCE [LARGE SCALE GENOMIC DNA]</scope>
    <source>
        <strain evidence="2 3">DSM 12116</strain>
    </source>
</reference>
<protein>
    <submittedName>
        <fullName evidence="2">HD domain-containing protein</fullName>
    </submittedName>
</protein>
<dbReference type="Gene3D" id="1.10.3210.10">
    <property type="entry name" value="Hypothetical protein af1432"/>
    <property type="match status" value="1"/>
</dbReference>
<keyword evidence="3" id="KW-1185">Reference proteome</keyword>
<dbReference type="InterPro" id="IPR006674">
    <property type="entry name" value="HD_domain"/>
</dbReference>
<dbReference type="InterPro" id="IPR003607">
    <property type="entry name" value="HD/PDEase_dom"/>
</dbReference>
<dbReference type="EMBL" id="JAHBCL010000016">
    <property type="protein sequence ID" value="MBS7527108.1"/>
    <property type="molecule type" value="Genomic_DNA"/>
</dbReference>
<gene>
    <name evidence="2" type="ORF">KHM83_10485</name>
</gene>
<organism evidence="2 3">
    <name type="scientific">Fusibacter paucivorans</name>
    <dbReference type="NCBI Taxonomy" id="76009"/>
    <lineage>
        <taxon>Bacteria</taxon>
        <taxon>Bacillati</taxon>
        <taxon>Bacillota</taxon>
        <taxon>Clostridia</taxon>
        <taxon>Eubacteriales</taxon>
        <taxon>Eubacteriales Family XII. Incertae Sedis</taxon>
        <taxon>Fusibacter</taxon>
    </lineage>
</organism>
<comment type="caution">
    <text evidence="2">The sequence shown here is derived from an EMBL/GenBank/DDBJ whole genome shotgun (WGS) entry which is preliminary data.</text>
</comment>
<dbReference type="Pfam" id="PF01966">
    <property type="entry name" value="HD"/>
    <property type="match status" value="1"/>
</dbReference>
<dbReference type="Proteomes" id="UP000746471">
    <property type="component" value="Unassembled WGS sequence"/>
</dbReference>
<feature type="domain" description="HD/PDEase" evidence="1">
    <location>
        <begin position="43"/>
        <end position="162"/>
    </location>
</feature>
<dbReference type="SMART" id="SM00471">
    <property type="entry name" value="HDc"/>
    <property type="match status" value="1"/>
</dbReference>
<evidence type="ECO:0000313" key="2">
    <source>
        <dbReference type="EMBL" id="MBS7527108.1"/>
    </source>
</evidence>
<evidence type="ECO:0000259" key="1">
    <source>
        <dbReference type="SMART" id="SM00471"/>
    </source>
</evidence>
<dbReference type="SUPFAM" id="SSF109604">
    <property type="entry name" value="HD-domain/PDEase-like"/>
    <property type="match status" value="1"/>
</dbReference>
<sequence>MRNKRRCLLNMDLKECVLIIERDIKQMCEDSRFSQTIKYRQHGSVNIYEHSIAVAYASCWISCKFNFKVDYDSLIRGALLHDYFLYDWHDKNNGYRLHGFFHPRKALKNALEDFELTAKEENIILRHMFPLTLIPPYYLESWIICAADKFCALRETLSMEDIKLKKGIGAHLYDFK</sequence>
<evidence type="ECO:0000313" key="3">
    <source>
        <dbReference type="Proteomes" id="UP000746471"/>
    </source>
</evidence>